<dbReference type="Proteomes" id="UP000663860">
    <property type="component" value="Unassembled WGS sequence"/>
</dbReference>
<reference evidence="3" key="1">
    <citation type="submission" date="2021-02" db="EMBL/GenBank/DDBJ databases">
        <authorList>
            <person name="Nowell W R."/>
        </authorList>
    </citation>
    <scope>NUCLEOTIDE SEQUENCE</scope>
</reference>
<dbReference type="PANTHER" id="PTHR45648">
    <property type="entry name" value="GDSL LIPASE/ACYLHYDROLASE FAMILY PROTEIN (AFU_ORTHOLOGUE AFUA_4G14700)"/>
    <property type="match status" value="1"/>
</dbReference>
<evidence type="ECO:0000313" key="3">
    <source>
        <dbReference type="EMBL" id="CAF0853315.1"/>
    </source>
</evidence>
<evidence type="ECO:0000256" key="2">
    <source>
        <dbReference type="SAM" id="SignalP"/>
    </source>
</evidence>
<comment type="caution">
    <text evidence="3">The sequence shown here is derived from an EMBL/GenBank/DDBJ whole genome shotgun (WGS) entry which is preliminary data.</text>
</comment>
<keyword evidence="2" id="KW-0732">Signal</keyword>
<accession>A0A813WME8</accession>
<dbReference type="GO" id="GO:0016788">
    <property type="term" value="F:hydrolase activity, acting on ester bonds"/>
    <property type="evidence" value="ECO:0007669"/>
    <property type="project" value="InterPro"/>
</dbReference>
<evidence type="ECO:0000313" key="4">
    <source>
        <dbReference type="EMBL" id="CAF4167886.1"/>
    </source>
</evidence>
<dbReference type="AlphaFoldDB" id="A0A813WME8"/>
<dbReference type="InterPro" id="IPR036514">
    <property type="entry name" value="SGNH_hydro_sf"/>
</dbReference>
<evidence type="ECO:0000256" key="1">
    <source>
        <dbReference type="ARBA" id="ARBA00022801"/>
    </source>
</evidence>
<dbReference type="Pfam" id="PF00657">
    <property type="entry name" value="Lipase_GDSL"/>
    <property type="match status" value="1"/>
</dbReference>
<dbReference type="CDD" id="cd01846">
    <property type="entry name" value="fatty_acyltransferase_like"/>
    <property type="match status" value="1"/>
</dbReference>
<dbReference type="EMBL" id="CAJNOE010000069">
    <property type="protein sequence ID" value="CAF0853315.1"/>
    <property type="molecule type" value="Genomic_DNA"/>
</dbReference>
<dbReference type="InterPro" id="IPR051058">
    <property type="entry name" value="GDSL_Est/Lipase"/>
</dbReference>
<keyword evidence="1" id="KW-0378">Hydrolase</keyword>
<name>A0A813WME8_9BILA</name>
<dbReference type="Proteomes" id="UP000663868">
    <property type="component" value="Unassembled WGS sequence"/>
</dbReference>
<dbReference type="SUPFAM" id="SSF52266">
    <property type="entry name" value="SGNH hydrolase"/>
    <property type="match status" value="1"/>
</dbReference>
<feature type="signal peptide" evidence="2">
    <location>
        <begin position="1"/>
        <end position="19"/>
    </location>
</feature>
<dbReference type="EMBL" id="CAJOBB010006686">
    <property type="protein sequence ID" value="CAF4167886.1"/>
    <property type="molecule type" value="Genomic_DNA"/>
</dbReference>
<dbReference type="PANTHER" id="PTHR45648:SF22">
    <property type="entry name" value="GDSL LIPASE_ACYLHYDROLASE FAMILY PROTEIN (AFU_ORTHOLOGUE AFUA_4G14700)"/>
    <property type="match status" value="1"/>
</dbReference>
<proteinExistence type="predicted"/>
<feature type="chain" id="PRO_5036223377" evidence="2">
    <location>
        <begin position="20"/>
        <end position="306"/>
    </location>
</feature>
<dbReference type="Gene3D" id="3.40.50.1110">
    <property type="entry name" value="SGNH hydrolase"/>
    <property type="match status" value="1"/>
</dbReference>
<protein>
    <submittedName>
        <fullName evidence="3">Uncharacterized protein</fullName>
    </submittedName>
</protein>
<sequence>MLYCISCFIFGFFLPALVAYDNCIQQSRFENIIIFGDSNSDTGNVFKLSNYTWPLSPPYYDGRFCNDRNWVDQLQVSGIKNYAYGSATTDNDQVQGYTKFNTFLVPGVNQQIDKYFNEYNSNIISSQKTLHIIWAGGNNVIFNPALPIPDIVNNLTNLVIKLCDNNAKYVLIFNQVPAQYIPDALTIANASILAQMTAGFNYFITSNLHTIQQVHTQASINIFDVHSLILKVITQNTNYFADTTNSCWDSVNATTIIENCQDPNKNVFLDNAHFTYTVQELIADVVRKFLLPSYEVNTASCYIHNA</sequence>
<dbReference type="InterPro" id="IPR001087">
    <property type="entry name" value="GDSL"/>
</dbReference>
<evidence type="ECO:0000313" key="5">
    <source>
        <dbReference type="Proteomes" id="UP000663860"/>
    </source>
</evidence>
<gene>
    <name evidence="3" type="ORF">IZO911_LOCUS9715</name>
    <name evidence="4" type="ORF">KXQ929_LOCUS38209</name>
</gene>
<organism evidence="3 5">
    <name type="scientific">Adineta steineri</name>
    <dbReference type="NCBI Taxonomy" id="433720"/>
    <lineage>
        <taxon>Eukaryota</taxon>
        <taxon>Metazoa</taxon>
        <taxon>Spiralia</taxon>
        <taxon>Gnathifera</taxon>
        <taxon>Rotifera</taxon>
        <taxon>Eurotatoria</taxon>
        <taxon>Bdelloidea</taxon>
        <taxon>Adinetida</taxon>
        <taxon>Adinetidae</taxon>
        <taxon>Adineta</taxon>
    </lineage>
</organism>